<evidence type="ECO:0000313" key="1">
    <source>
        <dbReference type="EMBL" id="RMX55633.1"/>
    </source>
</evidence>
<proteinExistence type="predicted"/>
<sequence length="142" mass="16499">MHRGKVKILKSNNVNLETSAPFVCPPRLPIIGTQVISLFHTHGILDIFQVNTFETAKFMFYYRNNLLPPLLLNLFVTNSQIHNYGTRTASNYRTHLCRTNLKQFIILHQGPKIWNSLPVSSLVRQTFLVLRRKCKSFYLNNP</sequence>
<dbReference type="EMBL" id="RCHS01001028">
    <property type="protein sequence ID" value="RMX55633.1"/>
    <property type="molecule type" value="Genomic_DNA"/>
</dbReference>
<dbReference type="Proteomes" id="UP000275408">
    <property type="component" value="Unassembled WGS sequence"/>
</dbReference>
<gene>
    <name evidence="1" type="ORF">pdam_00001642</name>
</gene>
<accession>A0A3M6UPK6</accession>
<keyword evidence="2" id="KW-1185">Reference proteome</keyword>
<dbReference type="AlphaFoldDB" id="A0A3M6UPK6"/>
<organism evidence="1 2">
    <name type="scientific">Pocillopora damicornis</name>
    <name type="common">Cauliflower coral</name>
    <name type="synonym">Millepora damicornis</name>
    <dbReference type="NCBI Taxonomy" id="46731"/>
    <lineage>
        <taxon>Eukaryota</taxon>
        <taxon>Metazoa</taxon>
        <taxon>Cnidaria</taxon>
        <taxon>Anthozoa</taxon>
        <taxon>Hexacorallia</taxon>
        <taxon>Scleractinia</taxon>
        <taxon>Astrocoeniina</taxon>
        <taxon>Pocilloporidae</taxon>
        <taxon>Pocillopora</taxon>
    </lineage>
</organism>
<comment type="caution">
    <text evidence="1">The sequence shown here is derived from an EMBL/GenBank/DDBJ whole genome shotgun (WGS) entry which is preliminary data.</text>
</comment>
<name>A0A3M6UPK6_POCDA</name>
<reference evidence="1 2" key="1">
    <citation type="journal article" date="2018" name="Sci. Rep.">
        <title>Comparative analysis of the Pocillopora damicornis genome highlights role of immune system in coral evolution.</title>
        <authorList>
            <person name="Cunning R."/>
            <person name="Bay R.A."/>
            <person name="Gillette P."/>
            <person name="Baker A.C."/>
            <person name="Traylor-Knowles N."/>
        </authorList>
    </citation>
    <scope>NUCLEOTIDE SEQUENCE [LARGE SCALE GENOMIC DNA]</scope>
    <source>
        <strain evidence="1">RSMAS</strain>
        <tissue evidence="1">Whole animal</tissue>
    </source>
</reference>
<evidence type="ECO:0000313" key="2">
    <source>
        <dbReference type="Proteomes" id="UP000275408"/>
    </source>
</evidence>
<protein>
    <submittedName>
        <fullName evidence="1">Uncharacterized protein</fullName>
    </submittedName>
</protein>